<accession>A0A1Z1W4E3</accession>
<evidence type="ECO:0000313" key="3">
    <source>
        <dbReference type="Proteomes" id="UP000195880"/>
    </source>
</evidence>
<dbReference type="Proteomes" id="UP000195880">
    <property type="component" value="Chromosome"/>
</dbReference>
<feature type="compositionally biased region" description="Basic residues" evidence="1">
    <location>
        <begin position="268"/>
        <end position="295"/>
    </location>
</feature>
<feature type="region of interest" description="Disordered" evidence="1">
    <location>
        <begin position="196"/>
        <end position="295"/>
    </location>
</feature>
<organism evidence="2 3">
    <name type="scientific">Streptomyces alboflavus</name>
    <dbReference type="NCBI Taxonomy" id="67267"/>
    <lineage>
        <taxon>Bacteria</taxon>
        <taxon>Bacillati</taxon>
        <taxon>Actinomycetota</taxon>
        <taxon>Actinomycetes</taxon>
        <taxon>Kitasatosporales</taxon>
        <taxon>Streptomycetaceae</taxon>
        <taxon>Streptomyces</taxon>
    </lineage>
</organism>
<dbReference type="SUPFAM" id="SSF69304">
    <property type="entry name" value="Tricorn protease N-terminal domain"/>
    <property type="match status" value="1"/>
</dbReference>
<dbReference type="STRING" id="67267.GCA_000716675_02710"/>
<evidence type="ECO:0000313" key="2">
    <source>
        <dbReference type="EMBL" id="ARX81296.1"/>
    </source>
</evidence>
<evidence type="ECO:0000256" key="1">
    <source>
        <dbReference type="SAM" id="MobiDB-lite"/>
    </source>
</evidence>
<dbReference type="Gene3D" id="2.120.10.30">
    <property type="entry name" value="TolB, C-terminal domain"/>
    <property type="match status" value="1"/>
</dbReference>
<proteinExistence type="predicted"/>
<protein>
    <submittedName>
        <fullName evidence="2">Uncharacterized protein</fullName>
    </submittedName>
</protein>
<name>A0A1Z1W4E3_9ACTN</name>
<gene>
    <name evidence="2" type="ORF">SMD44_00694</name>
</gene>
<dbReference type="InterPro" id="IPR011042">
    <property type="entry name" value="6-blade_b-propeller_TolB-like"/>
</dbReference>
<feature type="region of interest" description="Disordered" evidence="1">
    <location>
        <begin position="1"/>
        <end position="26"/>
    </location>
</feature>
<dbReference type="AlphaFoldDB" id="A0A1Z1W4E3"/>
<keyword evidence="3" id="KW-1185">Reference proteome</keyword>
<dbReference type="EMBL" id="CP021748">
    <property type="protein sequence ID" value="ARX81296.1"/>
    <property type="molecule type" value="Genomic_DNA"/>
</dbReference>
<dbReference type="Pfam" id="PF07676">
    <property type="entry name" value="PD40"/>
    <property type="match status" value="3"/>
</dbReference>
<dbReference type="InterPro" id="IPR011659">
    <property type="entry name" value="WD40"/>
</dbReference>
<feature type="compositionally biased region" description="Basic and acidic residues" evidence="1">
    <location>
        <begin position="248"/>
        <end position="258"/>
    </location>
</feature>
<dbReference type="eggNOG" id="COG0823">
    <property type="taxonomic scope" value="Bacteria"/>
</dbReference>
<reference evidence="2 3" key="1">
    <citation type="submission" date="2017-05" db="EMBL/GenBank/DDBJ databases">
        <title>Streptomyces alboflavus Genome sequencing and assembly.</title>
        <authorList>
            <person name="Wang Y."/>
            <person name="Du B."/>
            <person name="Ding Y."/>
            <person name="Liu H."/>
            <person name="Hou Q."/>
            <person name="Liu K."/>
            <person name="Wang C."/>
            <person name="Yao L."/>
        </authorList>
    </citation>
    <scope>NUCLEOTIDE SEQUENCE [LARGE SCALE GENOMIC DNA]</scope>
    <source>
        <strain evidence="2 3">MDJK44</strain>
    </source>
</reference>
<dbReference type="KEGG" id="salf:SMD44_00694"/>
<feature type="compositionally biased region" description="Basic residues" evidence="1">
    <location>
        <begin position="224"/>
        <end position="247"/>
    </location>
</feature>
<sequence>MAAGTTRLLSAAADGGQADGPSGRPVVSADGRVVAFMSQATNLVAGDTNDRSDLFVRDLRGGELRRVVDPHGEISSPTLSANGRYVAYTVRDDEGTAVFVRDLWKGGTERADVDLPMQHIDAHAPTVSADGRTVAFAVLGTDSTRTGAQAVYVRDLRAQRTELVSFPAEQDETFLGFRAPTLSADGQRVAYQYTHGTRRAATGPTSTSTTVAPVARPRSTPPRRQPRRRRGRQPAVQRRRIHPRLRLQRLEPGPRPRPEQQPQPLRVRPAHRHPQAGRRGAARTRRRALRGRGVR</sequence>